<evidence type="ECO:0000256" key="1">
    <source>
        <dbReference type="SAM" id="Phobius"/>
    </source>
</evidence>
<dbReference type="OrthoDB" id="6617572at2"/>
<proteinExistence type="predicted"/>
<geneLocation type="plasmid" evidence="3 4">
    <name>pRAHAQ02</name>
</geneLocation>
<reference evidence="4" key="1">
    <citation type="submission" date="2011-01" db="EMBL/GenBank/DDBJ databases">
        <title>Complete sequence of plasmid2 of Rahnella sp. Y9602.</title>
        <authorList>
            <consortium name="US DOE Joint Genome Institute"/>
            <person name="Lucas S."/>
            <person name="Copeland A."/>
            <person name="Lapidus A."/>
            <person name="Cheng J.-F."/>
            <person name="Goodwin L."/>
            <person name="Pitluck S."/>
            <person name="Lu M."/>
            <person name="Detter J.C."/>
            <person name="Han C."/>
            <person name="Tapia R."/>
            <person name="Land M."/>
            <person name="Hauser L."/>
            <person name="Kyrpides N."/>
            <person name="Ivanova N."/>
            <person name="Ovchinnikova G."/>
            <person name="Pagani I."/>
            <person name="Sobecky P.A."/>
            <person name="Martinez R.J."/>
            <person name="Woyke T."/>
        </authorList>
    </citation>
    <scope>NUCLEOTIDE SEQUENCE [LARGE SCALE GENOMIC DNA]</scope>
    <source>
        <strain evidence="4">Y9602</strain>
        <plasmid evidence="4">pRAHAQ02</plasmid>
    </source>
</reference>
<protein>
    <submittedName>
        <fullName evidence="3">Abortive infection protein</fullName>
    </submittedName>
</protein>
<feature type="transmembrane region" description="Helical" evidence="1">
    <location>
        <begin position="112"/>
        <end position="136"/>
    </location>
</feature>
<feature type="transmembrane region" description="Helical" evidence="1">
    <location>
        <begin position="83"/>
        <end position="100"/>
    </location>
</feature>
<feature type="domain" description="CAAX prenyl protease 2/Lysostaphin resistance protein A-like" evidence="2">
    <location>
        <begin position="113"/>
        <end position="205"/>
    </location>
</feature>
<keyword evidence="1" id="KW-0472">Membrane</keyword>
<name>A0A0H3FHS2_RAHSY</name>
<dbReference type="InterPro" id="IPR003675">
    <property type="entry name" value="Rce1/LyrA-like_dom"/>
</dbReference>
<dbReference type="GO" id="GO:0080120">
    <property type="term" value="P:CAAX-box protein maturation"/>
    <property type="evidence" value="ECO:0007669"/>
    <property type="project" value="UniProtKB-ARBA"/>
</dbReference>
<keyword evidence="3" id="KW-0614">Plasmid</keyword>
<evidence type="ECO:0000259" key="2">
    <source>
        <dbReference type="Pfam" id="PF02517"/>
    </source>
</evidence>
<dbReference type="Proteomes" id="UP000007257">
    <property type="component" value="Plasmid pRAHAQ02"/>
</dbReference>
<feature type="transmembrane region" description="Helical" evidence="1">
    <location>
        <begin position="45"/>
        <end position="63"/>
    </location>
</feature>
<dbReference type="Pfam" id="PF02517">
    <property type="entry name" value="Rce1-like"/>
    <property type="match status" value="1"/>
</dbReference>
<dbReference type="AlphaFoldDB" id="A0A0H3FHS2"/>
<feature type="transmembrane region" description="Helical" evidence="1">
    <location>
        <begin position="16"/>
        <end position="39"/>
    </location>
</feature>
<feature type="transmembrane region" description="Helical" evidence="1">
    <location>
        <begin position="148"/>
        <end position="164"/>
    </location>
</feature>
<dbReference type="EMBL" id="CP002507">
    <property type="protein sequence ID" value="ADW76689.1"/>
    <property type="molecule type" value="Genomic_DNA"/>
</dbReference>
<keyword evidence="1" id="KW-1133">Transmembrane helix</keyword>
<reference evidence="3 4" key="2">
    <citation type="journal article" date="2012" name="J. Bacteriol.">
        <title>Complete Genome Sequence of Rahnella sp. Strain Y9602, a Gammaproteobacterium Isolate from Metal- and Radionuclide-Contaminated Soil.</title>
        <authorList>
            <person name="Martinez R.J."/>
            <person name="Bruce D."/>
            <person name="Detter C."/>
            <person name="Goodwin L.A."/>
            <person name="Han J."/>
            <person name="Han C.S."/>
            <person name="Held B."/>
            <person name="Land M.L."/>
            <person name="Mikhailova N."/>
            <person name="Nolan M."/>
            <person name="Pennacchio L."/>
            <person name="Pitluck S."/>
            <person name="Tapia R."/>
            <person name="Woyke T."/>
            <person name="Sobecky P.A."/>
        </authorList>
    </citation>
    <scope>NUCLEOTIDE SEQUENCE [LARGE SCALE GENOMIC DNA]</scope>
    <source>
        <strain evidence="3 4">Y9602</strain>
        <plasmid evidence="3 4">pRAHAQ02</plasmid>
    </source>
</reference>
<evidence type="ECO:0000313" key="3">
    <source>
        <dbReference type="EMBL" id="ADW76689.1"/>
    </source>
</evidence>
<gene>
    <name evidence="3" type="ordered locus">Rahaq_5123</name>
</gene>
<keyword evidence="1" id="KW-0812">Transmembrane</keyword>
<feature type="transmembrane region" description="Helical" evidence="1">
    <location>
        <begin position="192"/>
        <end position="209"/>
    </location>
</feature>
<sequence length="210" mass="24732">MEEDFTGNFKKNKAKILVIITLYLLFTIFPYILTSFFQIGFDDSIILMLICQLSLAAYVYNIFSKKLNGINFNFVNSKTNITLFLILLFFSFALSGLFYIHSEQPGYDTPPITIPLFIVLVFIVPLYEEVFFRGFILGLINFKFNDDWIVTCFITTFIFCFFHFNSYEIYQQLNIFISGLLLFYIRKRTNGLLYPVVLHSFMNFFSLIMQ</sequence>
<dbReference type="GO" id="GO:0004175">
    <property type="term" value="F:endopeptidase activity"/>
    <property type="evidence" value="ECO:0007669"/>
    <property type="project" value="UniProtKB-ARBA"/>
</dbReference>
<dbReference type="RefSeq" id="WP_013578368.1">
    <property type="nucleotide sequence ID" value="NC_015063.1"/>
</dbReference>
<organism evidence="3 4">
    <name type="scientific">Rahnella sp. (strain Y9602)</name>
    <dbReference type="NCBI Taxonomy" id="2703885"/>
    <lineage>
        <taxon>Bacteria</taxon>
        <taxon>Pseudomonadati</taxon>
        <taxon>Pseudomonadota</taxon>
        <taxon>Gammaproteobacteria</taxon>
        <taxon>Enterobacterales</taxon>
        <taxon>Yersiniaceae</taxon>
        <taxon>Rahnella</taxon>
    </lineage>
</organism>
<dbReference type="KEGG" id="rah:Rahaq_5123"/>
<evidence type="ECO:0000313" key="4">
    <source>
        <dbReference type="Proteomes" id="UP000007257"/>
    </source>
</evidence>
<dbReference type="HOGENOM" id="CLU_1292982_0_0_6"/>
<accession>A0A0H3FHS2</accession>